<sequence>MKHSTERIFDARDAEAIKLLKTDPDAFFEKKRKQPFGFAVPADKQNDENSSH</sequence>
<proteinExistence type="predicted"/>
<dbReference type="Proteomes" id="UP000000967">
    <property type="component" value="Segment"/>
</dbReference>
<gene>
    <name evidence="1" type="primary">44</name>
    <name evidence="1" type="ORF">PBI_CHE9C_44</name>
</gene>
<organism evidence="1 2">
    <name type="scientific">Mycobacterium phage Che9c</name>
    <dbReference type="NCBI Taxonomy" id="2907832"/>
    <lineage>
        <taxon>Viruses</taxon>
        <taxon>Duplodnaviria</taxon>
        <taxon>Heunggongvirae</taxon>
        <taxon>Uroviricota</taxon>
        <taxon>Caudoviricetes</taxon>
        <taxon>Chenonavirus</taxon>
        <taxon>Chenonavirus Che9c</taxon>
    </lineage>
</organism>
<reference evidence="1 2" key="1">
    <citation type="journal article" date="2003" name="Cell">
        <title>Origins of highly mosaic mycobacteriophage genomes.</title>
        <authorList>
            <person name="Pedulla M.L."/>
            <person name="Ford M.E."/>
            <person name="Houtz J.M."/>
            <person name="Karthikeyan T."/>
            <person name="Wadsworth C."/>
            <person name="Lewis J.A."/>
            <person name="Jacobs-Sera D."/>
            <person name="Falbo J."/>
            <person name="Gross J."/>
            <person name="Pannunzio N.R."/>
            <person name="Brucker W."/>
            <person name="Kumar V."/>
            <person name="Kandasamy J."/>
            <person name="Keenan L."/>
            <person name="Bardarov S."/>
            <person name="Kriakov J."/>
            <person name="Lawrence J.G."/>
            <person name="Jacobs W.R. Jr."/>
            <person name="Hendrix R.W."/>
            <person name="Hatfull G.F."/>
        </authorList>
    </citation>
    <scope>NUCLEOTIDE SEQUENCE</scope>
</reference>
<dbReference type="EMBL" id="AY129333">
    <property type="protein sequence ID" value="AAN12604.1"/>
    <property type="molecule type" value="Genomic_DNA"/>
</dbReference>
<keyword evidence="2" id="KW-1185">Reference proteome</keyword>
<evidence type="ECO:0000313" key="1">
    <source>
        <dbReference type="EMBL" id="AAN12604.1"/>
    </source>
</evidence>
<name>Q854V4_9CAUD</name>
<protein>
    <submittedName>
        <fullName evidence="1">Uncharacterized protein</fullName>
    </submittedName>
</protein>
<dbReference type="RefSeq" id="NP_817721.1">
    <property type="nucleotide sequence ID" value="NC_004683.1"/>
</dbReference>
<accession>Q854V4</accession>
<dbReference type="KEGG" id="vg:1259347"/>
<evidence type="ECO:0000313" key="2">
    <source>
        <dbReference type="Proteomes" id="UP000000967"/>
    </source>
</evidence>